<dbReference type="Proteomes" id="UP000075714">
    <property type="component" value="Unassembled WGS sequence"/>
</dbReference>
<evidence type="ECO:0000313" key="3">
    <source>
        <dbReference type="EMBL" id="KXZ50261.1"/>
    </source>
</evidence>
<comment type="pathway">
    <text evidence="1">tRNA modification; 5-methoxycarbonylmethyl-2-thiouridine-tRNA biosynthesis.</text>
</comment>
<organism evidence="3 4">
    <name type="scientific">Gonium pectorale</name>
    <name type="common">Green alga</name>
    <dbReference type="NCBI Taxonomy" id="33097"/>
    <lineage>
        <taxon>Eukaryota</taxon>
        <taxon>Viridiplantae</taxon>
        <taxon>Chlorophyta</taxon>
        <taxon>core chlorophytes</taxon>
        <taxon>Chlorophyceae</taxon>
        <taxon>CS clade</taxon>
        <taxon>Chlamydomonadales</taxon>
        <taxon>Volvocaceae</taxon>
        <taxon>Gonium</taxon>
    </lineage>
</organism>
<feature type="region of interest" description="Disordered" evidence="2">
    <location>
        <begin position="93"/>
        <end position="151"/>
    </location>
</feature>
<comment type="caution">
    <text evidence="3">The sequence shown here is derived from an EMBL/GenBank/DDBJ whole genome shotgun (WGS) entry which is preliminary data.</text>
</comment>
<accession>A0A150GKE9</accession>
<feature type="compositionally biased region" description="Gly residues" evidence="2">
    <location>
        <begin position="139"/>
        <end position="151"/>
    </location>
</feature>
<dbReference type="GO" id="GO:0002098">
    <property type="term" value="P:tRNA wobble uridine modification"/>
    <property type="evidence" value="ECO:0007669"/>
    <property type="project" value="InterPro"/>
</dbReference>
<gene>
    <name evidence="3" type="ORF">GPECTOR_17g899</name>
</gene>
<evidence type="ECO:0008006" key="5">
    <source>
        <dbReference type="Google" id="ProtNLM"/>
    </source>
</evidence>
<sequence length="229" mass="23833">MCSLYTLAMNEDAFLQLGEESCRGGLTLVKGSLRLPGLFVLQQYLRLFLQKNYMVVLVTAEQSPEHFKYAARKAGLSLQPFLESGQLTCVEPPLAPTPTLTPAAEAAPAEAVGAGRAASPQPLHAAEAETTTDKSALEAGGGGGSAGGGVAAPGPGSQLHALYAAVRNAVQRRPRGAAGVAVLLDSLTAVLSVEPLPGRIADVDGMSLYFRSTDLAIKWMPLVTAHELL</sequence>
<name>A0A150GKE9_GONPE</name>
<protein>
    <recommendedName>
        <fullName evidence="5">Elongator complex protein 6</fullName>
    </recommendedName>
</protein>
<proteinExistence type="predicted"/>
<reference evidence="4" key="1">
    <citation type="journal article" date="2016" name="Nat. Commun.">
        <title>The Gonium pectorale genome demonstrates co-option of cell cycle regulation during the evolution of multicellularity.</title>
        <authorList>
            <person name="Hanschen E.R."/>
            <person name="Marriage T.N."/>
            <person name="Ferris P.J."/>
            <person name="Hamaji T."/>
            <person name="Toyoda A."/>
            <person name="Fujiyama A."/>
            <person name="Neme R."/>
            <person name="Noguchi H."/>
            <person name="Minakuchi Y."/>
            <person name="Suzuki M."/>
            <person name="Kawai-Toyooka H."/>
            <person name="Smith D.R."/>
            <person name="Sparks H."/>
            <person name="Anderson J."/>
            <person name="Bakaric R."/>
            <person name="Luria V."/>
            <person name="Karger A."/>
            <person name="Kirschner M.W."/>
            <person name="Durand P.M."/>
            <person name="Michod R.E."/>
            <person name="Nozaki H."/>
            <person name="Olson B.J."/>
        </authorList>
    </citation>
    <scope>NUCLEOTIDE SEQUENCE [LARGE SCALE GENOMIC DNA]</scope>
    <source>
        <strain evidence="4">NIES-2863</strain>
    </source>
</reference>
<dbReference type="OrthoDB" id="536783at2759"/>
<feature type="compositionally biased region" description="Low complexity" evidence="2">
    <location>
        <begin position="97"/>
        <end position="111"/>
    </location>
</feature>
<dbReference type="AlphaFoldDB" id="A0A150GKE9"/>
<evidence type="ECO:0000256" key="2">
    <source>
        <dbReference type="SAM" id="MobiDB-lite"/>
    </source>
</evidence>
<evidence type="ECO:0000313" key="4">
    <source>
        <dbReference type="Proteomes" id="UP000075714"/>
    </source>
</evidence>
<dbReference type="GO" id="GO:0033588">
    <property type="term" value="C:elongator holoenzyme complex"/>
    <property type="evidence" value="ECO:0007669"/>
    <property type="project" value="InterPro"/>
</dbReference>
<dbReference type="EMBL" id="LSYV01000018">
    <property type="protein sequence ID" value="KXZ50261.1"/>
    <property type="molecule type" value="Genomic_DNA"/>
</dbReference>
<evidence type="ECO:0000256" key="1">
    <source>
        <dbReference type="ARBA" id="ARBA00005043"/>
    </source>
</evidence>
<keyword evidence="4" id="KW-1185">Reference proteome</keyword>
<dbReference type="PANTHER" id="PTHR16184:SF6">
    <property type="entry name" value="ELONGATOR COMPLEX PROTEIN 6"/>
    <property type="match status" value="1"/>
</dbReference>
<dbReference type="InterPro" id="IPR018627">
    <property type="entry name" value="ELP6"/>
</dbReference>
<dbReference type="PANTHER" id="PTHR16184">
    <property type="entry name" value="ELONGATOR COMPLEX PROTEIN 6"/>
    <property type="match status" value="1"/>
</dbReference>